<comment type="caution">
    <text evidence="1">The sequence shown here is derived from an EMBL/GenBank/DDBJ whole genome shotgun (WGS) entry which is preliminary data.</text>
</comment>
<dbReference type="AlphaFoldDB" id="A0A699K020"/>
<gene>
    <name evidence="1" type="ORF">Tci_639105</name>
</gene>
<proteinExistence type="predicted"/>
<feature type="non-terminal residue" evidence="1">
    <location>
        <position position="63"/>
    </location>
</feature>
<sequence length="63" mass="6922">MYHTRCPKGGYENDEGTISPLVSVLLLLFVSPDGKLVAESLIGLPRGSGLCWKLRGSNEYNLR</sequence>
<protein>
    <submittedName>
        <fullName evidence="1">Uncharacterized protein</fullName>
    </submittedName>
</protein>
<evidence type="ECO:0000313" key="1">
    <source>
        <dbReference type="EMBL" id="GFA67133.1"/>
    </source>
</evidence>
<reference evidence="1" key="1">
    <citation type="journal article" date="2019" name="Sci. Rep.">
        <title>Draft genome of Tanacetum cinerariifolium, the natural source of mosquito coil.</title>
        <authorList>
            <person name="Yamashiro T."/>
            <person name="Shiraishi A."/>
            <person name="Satake H."/>
            <person name="Nakayama K."/>
        </authorList>
    </citation>
    <scope>NUCLEOTIDE SEQUENCE</scope>
</reference>
<accession>A0A699K020</accession>
<dbReference type="EMBL" id="BKCJ010466010">
    <property type="protein sequence ID" value="GFA67133.1"/>
    <property type="molecule type" value="Genomic_DNA"/>
</dbReference>
<organism evidence="1">
    <name type="scientific">Tanacetum cinerariifolium</name>
    <name type="common">Dalmatian daisy</name>
    <name type="synonym">Chrysanthemum cinerariifolium</name>
    <dbReference type="NCBI Taxonomy" id="118510"/>
    <lineage>
        <taxon>Eukaryota</taxon>
        <taxon>Viridiplantae</taxon>
        <taxon>Streptophyta</taxon>
        <taxon>Embryophyta</taxon>
        <taxon>Tracheophyta</taxon>
        <taxon>Spermatophyta</taxon>
        <taxon>Magnoliopsida</taxon>
        <taxon>eudicotyledons</taxon>
        <taxon>Gunneridae</taxon>
        <taxon>Pentapetalae</taxon>
        <taxon>asterids</taxon>
        <taxon>campanulids</taxon>
        <taxon>Asterales</taxon>
        <taxon>Asteraceae</taxon>
        <taxon>Asteroideae</taxon>
        <taxon>Anthemideae</taxon>
        <taxon>Anthemidinae</taxon>
        <taxon>Tanacetum</taxon>
    </lineage>
</organism>
<name>A0A699K020_TANCI</name>